<evidence type="ECO:0000313" key="2">
    <source>
        <dbReference type="EMBL" id="SEK11217.1"/>
    </source>
</evidence>
<feature type="signal peptide" evidence="1">
    <location>
        <begin position="1"/>
        <end position="23"/>
    </location>
</feature>
<dbReference type="EMBL" id="FNYE01000051">
    <property type="protein sequence ID" value="SEK11217.1"/>
    <property type="molecule type" value="Genomic_DNA"/>
</dbReference>
<dbReference type="Proteomes" id="UP000198866">
    <property type="component" value="Unassembled WGS sequence"/>
</dbReference>
<proteinExistence type="predicted"/>
<accession>A0A1H7EDT0</accession>
<keyword evidence="1" id="KW-0732">Signal</keyword>
<organism evidence="2 3">
    <name type="scientific">Paraburkholderia diazotrophica</name>
    <dbReference type="NCBI Taxonomy" id="667676"/>
    <lineage>
        <taxon>Bacteria</taxon>
        <taxon>Pseudomonadati</taxon>
        <taxon>Pseudomonadota</taxon>
        <taxon>Betaproteobacteria</taxon>
        <taxon>Burkholderiales</taxon>
        <taxon>Burkholderiaceae</taxon>
        <taxon>Paraburkholderia</taxon>
    </lineage>
</organism>
<keyword evidence="3" id="KW-1185">Reference proteome</keyword>
<evidence type="ECO:0000313" key="3">
    <source>
        <dbReference type="Proteomes" id="UP000198866"/>
    </source>
</evidence>
<dbReference type="STRING" id="667676.SAMN05192539_105116"/>
<name>A0A1H7EDT0_9BURK</name>
<dbReference type="AlphaFoldDB" id="A0A1H7EDT0"/>
<protein>
    <submittedName>
        <fullName evidence="2">Uncharacterized protein</fullName>
    </submittedName>
</protein>
<gene>
    <name evidence="2" type="ORF">SAMN05192539_105116</name>
</gene>
<reference evidence="3" key="1">
    <citation type="submission" date="2016-10" db="EMBL/GenBank/DDBJ databases">
        <authorList>
            <person name="Varghese N."/>
            <person name="Submissions S."/>
        </authorList>
    </citation>
    <scope>NUCLEOTIDE SEQUENCE [LARGE SCALE GENOMIC DNA]</scope>
    <source>
        <strain evidence="3">LMG 26031</strain>
    </source>
</reference>
<sequence>MHMFVKSRLVAIFTLAASTSAFAVTPSLFGSCDSDGECSAIFNRSLPEVKALCGERTASVAWVKDSRALLLQCVSSATDQEDNVNYLINGRDVVGLNYGRYVKISFLQQNPATSVPDKFGSVPVCTPANVEKLHTSAFVLLDKRPGESGASDCYDVTYLSTSSDGVRLDTNAGTVRATDRAHFSGRVSNRTRQRVERLIQLFQTWHDPKPN</sequence>
<evidence type="ECO:0000256" key="1">
    <source>
        <dbReference type="SAM" id="SignalP"/>
    </source>
</evidence>
<dbReference type="PROSITE" id="PS51257">
    <property type="entry name" value="PROKAR_LIPOPROTEIN"/>
    <property type="match status" value="1"/>
</dbReference>
<feature type="chain" id="PRO_5011685697" evidence="1">
    <location>
        <begin position="24"/>
        <end position="211"/>
    </location>
</feature>